<evidence type="ECO:0000259" key="4">
    <source>
        <dbReference type="Pfam" id="PF13193"/>
    </source>
</evidence>
<dbReference type="Pfam" id="PF13193">
    <property type="entry name" value="AMP-binding_C"/>
    <property type="match status" value="1"/>
</dbReference>
<protein>
    <submittedName>
        <fullName evidence="5">Acyl-CoA synthetase (AMP-forming)/AMP-acid ligase II</fullName>
    </submittedName>
</protein>
<dbReference type="RefSeq" id="WP_165135865.1">
    <property type="nucleotide sequence ID" value="NZ_CP049253.1"/>
</dbReference>
<evidence type="ECO:0000313" key="6">
    <source>
        <dbReference type="Proteomes" id="UP001519362"/>
    </source>
</evidence>
<keyword evidence="6" id="KW-1185">Reference proteome</keyword>
<evidence type="ECO:0000256" key="2">
    <source>
        <dbReference type="ARBA" id="ARBA00022598"/>
    </source>
</evidence>
<dbReference type="SUPFAM" id="SSF56801">
    <property type="entry name" value="Acetyl-CoA synthetase-like"/>
    <property type="match status" value="1"/>
</dbReference>
<accession>A0ABS4ZHX0</accession>
<reference evidence="5 6" key="1">
    <citation type="submission" date="2021-03" db="EMBL/GenBank/DDBJ databases">
        <title>Sequencing the genomes of 1000 actinobacteria strains.</title>
        <authorList>
            <person name="Klenk H.-P."/>
        </authorList>
    </citation>
    <scope>NUCLEOTIDE SEQUENCE [LARGE SCALE GENOMIC DNA]</scope>
    <source>
        <strain evidence="5 6">DSM 24221</strain>
    </source>
</reference>
<dbReference type="PANTHER" id="PTHR43201">
    <property type="entry name" value="ACYL-COA SYNTHETASE"/>
    <property type="match status" value="1"/>
</dbReference>
<dbReference type="Proteomes" id="UP001519362">
    <property type="component" value="Unassembled WGS sequence"/>
</dbReference>
<dbReference type="PANTHER" id="PTHR43201:SF5">
    <property type="entry name" value="MEDIUM-CHAIN ACYL-COA LIGASE ACSF2, MITOCHONDRIAL"/>
    <property type="match status" value="1"/>
</dbReference>
<keyword evidence="2 5" id="KW-0436">Ligase</keyword>
<sequence>MFATGEIALLRPAGVAPLLERIRRVRAVSGIPLVGDDRWSSEHWGHVARAAADARLTPDIAWASMTSGSSGSPKIVLRTAMSWSASFPLIARLLDAGEADVVAVPAPPVSSLTLFSIAHALEGGPRPALARGHAIVPADYADATCFHGTPHAFRALLERGCPPKLRAALVGGSHLDADLRERAQARGIRVTSYYGSAELSIVATDDGSGLRVIDGIETRIVEGELQVRSPFAAERYASAPLRGDGRWVTSGDLATIDDGLLRLRGRADGAILTASATVIPEEVEAALRELPGVRDAVVCGLPDAVLGAVVVAIVEPESGAEPSVGDLRSQAARSLAPSHRPRRWHLATLPRTAAGKPARAETYARLIADGGAAS</sequence>
<dbReference type="GO" id="GO:0016874">
    <property type="term" value="F:ligase activity"/>
    <property type="evidence" value="ECO:0007669"/>
    <property type="project" value="UniProtKB-KW"/>
</dbReference>
<dbReference type="Gene3D" id="3.40.50.12780">
    <property type="entry name" value="N-terminal domain of ligase-like"/>
    <property type="match status" value="1"/>
</dbReference>
<comment type="similarity">
    <text evidence="1">Belongs to the ATP-dependent AMP-binding enzyme family.</text>
</comment>
<feature type="domain" description="AMP-binding enzyme C-terminal" evidence="4">
    <location>
        <begin position="282"/>
        <end position="356"/>
    </location>
</feature>
<comment type="caution">
    <text evidence="5">The sequence shown here is derived from an EMBL/GenBank/DDBJ whole genome shotgun (WGS) entry which is preliminary data.</text>
</comment>
<dbReference type="InterPro" id="IPR042099">
    <property type="entry name" value="ANL_N_sf"/>
</dbReference>
<dbReference type="InterPro" id="IPR045851">
    <property type="entry name" value="AMP-bd_C_sf"/>
</dbReference>
<name>A0ABS4ZHX0_9MICO</name>
<dbReference type="InterPro" id="IPR000873">
    <property type="entry name" value="AMP-dep_synth/lig_dom"/>
</dbReference>
<dbReference type="EMBL" id="JAGIOL010000001">
    <property type="protein sequence ID" value="MBP2436653.1"/>
    <property type="molecule type" value="Genomic_DNA"/>
</dbReference>
<dbReference type="CDD" id="cd04433">
    <property type="entry name" value="AFD_class_I"/>
    <property type="match status" value="1"/>
</dbReference>
<evidence type="ECO:0000259" key="3">
    <source>
        <dbReference type="Pfam" id="PF00501"/>
    </source>
</evidence>
<evidence type="ECO:0000256" key="1">
    <source>
        <dbReference type="ARBA" id="ARBA00006432"/>
    </source>
</evidence>
<dbReference type="Pfam" id="PF00501">
    <property type="entry name" value="AMP-binding"/>
    <property type="match status" value="1"/>
</dbReference>
<gene>
    <name evidence="5" type="ORF">JOF34_001239</name>
</gene>
<evidence type="ECO:0000313" key="5">
    <source>
        <dbReference type="EMBL" id="MBP2436653.1"/>
    </source>
</evidence>
<feature type="domain" description="AMP-dependent synthetase/ligase" evidence="3">
    <location>
        <begin position="55"/>
        <end position="206"/>
    </location>
</feature>
<dbReference type="InterPro" id="IPR025110">
    <property type="entry name" value="AMP-bd_C"/>
</dbReference>
<dbReference type="Gene3D" id="3.30.300.30">
    <property type="match status" value="1"/>
</dbReference>
<organism evidence="5 6">
    <name type="scientific">Microbacterium amylolyticum</name>
    <dbReference type="NCBI Taxonomy" id="936337"/>
    <lineage>
        <taxon>Bacteria</taxon>
        <taxon>Bacillati</taxon>
        <taxon>Actinomycetota</taxon>
        <taxon>Actinomycetes</taxon>
        <taxon>Micrococcales</taxon>
        <taxon>Microbacteriaceae</taxon>
        <taxon>Microbacterium</taxon>
    </lineage>
</organism>
<proteinExistence type="inferred from homology"/>